<comment type="caution">
    <text evidence="6">The sequence shown here is derived from an EMBL/GenBank/DDBJ whole genome shotgun (WGS) entry which is preliminary data.</text>
</comment>
<proteinExistence type="predicted"/>
<sequence>MEQDPPPFDVPTRRDIMWYGGSVLTGGLLAGCTGDTGSDSPPSTTETTTETDSPTETTSQTTSAESSYTVSMEPVGTLEFESVPETWFPYTPDYADMGVALGHGDGLTAIGVKARFGSHLYEELPDVSVDKEALTELWQDGTGKEIYYELDDDVHIIDPNFMVNRLDWNQADVDEIRDNVAPFFGNTIFSRAYDWHDYTYYSMYEAFEKLAEVFQEQARYEAFKQHHDEVLADVQERLPSDTPDIALLYPAEVPPESFYPYLIGGGTQSKQWNDLKVGDALAQNDITDAQAGGGAIDYETLLDIDPDALAIRLQGEITEEYFDSEIRSHLQNHDVASQLQAVQNDRVIYGGLTYQGPIIYLFQLEQAAQGLFPDEFGGEQLFDRQHIADIVNGNIEA</sequence>
<dbReference type="RefSeq" id="WP_390278228.1">
    <property type="nucleotide sequence ID" value="NZ_JBHUDK010000016.1"/>
</dbReference>
<accession>A0ABD6CS27</accession>
<dbReference type="AlphaFoldDB" id="A0ABD6CS27"/>
<evidence type="ECO:0000256" key="4">
    <source>
        <dbReference type="SAM" id="MobiDB-lite"/>
    </source>
</evidence>
<protein>
    <submittedName>
        <fullName evidence="6">ABC transporter substrate-binding protein</fullName>
    </submittedName>
</protein>
<evidence type="ECO:0000313" key="7">
    <source>
        <dbReference type="Proteomes" id="UP001597085"/>
    </source>
</evidence>
<feature type="compositionally biased region" description="Low complexity" evidence="4">
    <location>
        <begin position="33"/>
        <end position="69"/>
    </location>
</feature>
<name>A0ABD6CS27_9EURY</name>
<dbReference type="Pfam" id="PF01497">
    <property type="entry name" value="Peripla_BP_2"/>
    <property type="match status" value="1"/>
</dbReference>
<dbReference type="EMBL" id="JBHUDK010000016">
    <property type="protein sequence ID" value="MFD1600597.1"/>
    <property type="molecule type" value="Genomic_DNA"/>
</dbReference>
<keyword evidence="3" id="KW-0732">Signal</keyword>
<evidence type="ECO:0000256" key="1">
    <source>
        <dbReference type="ARBA" id="ARBA00004196"/>
    </source>
</evidence>
<gene>
    <name evidence="6" type="ORF">ACFSBX_16785</name>
</gene>
<evidence type="ECO:0000259" key="5">
    <source>
        <dbReference type="Pfam" id="PF01497"/>
    </source>
</evidence>
<feature type="domain" description="Fe/B12 periplasmic-binding" evidence="5">
    <location>
        <begin position="91"/>
        <end position="349"/>
    </location>
</feature>
<keyword evidence="2" id="KW-0813">Transport</keyword>
<comment type="subcellular location">
    <subcellularLocation>
        <location evidence="1">Cell envelope</location>
    </subcellularLocation>
</comment>
<evidence type="ECO:0000256" key="3">
    <source>
        <dbReference type="ARBA" id="ARBA00022729"/>
    </source>
</evidence>
<evidence type="ECO:0000313" key="6">
    <source>
        <dbReference type="EMBL" id="MFD1600597.1"/>
    </source>
</evidence>
<feature type="region of interest" description="Disordered" evidence="4">
    <location>
        <begin position="29"/>
        <end position="70"/>
    </location>
</feature>
<organism evidence="6 7">
    <name type="scientific">Halobellus rarus</name>
    <dbReference type="NCBI Taxonomy" id="1126237"/>
    <lineage>
        <taxon>Archaea</taxon>
        <taxon>Methanobacteriati</taxon>
        <taxon>Methanobacteriota</taxon>
        <taxon>Stenosarchaea group</taxon>
        <taxon>Halobacteria</taxon>
        <taxon>Halobacteriales</taxon>
        <taxon>Haloferacaceae</taxon>
        <taxon>Halobellus</taxon>
    </lineage>
</organism>
<reference evidence="6 7" key="1">
    <citation type="journal article" date="2019" name="Int. J. Syst. Evol. Microbiol.">
        <title>The Global Catalogue of Microorganisms (GCM) 10K type strain sequencing project: providing services to taxonomists for standard genome sequencing and annotation.</title>
        <authorList>
            <consortium name="The Broad Institute Genomics Platform"/>
            <consortium name="The Broad Institute Genome Sequencing Center for Infectious Disease"/>
            <person name="Wu L."/>
            <person name="Ma J."/>
        </authorList>
    </citation>
    <scope>NUCLEOTIDE SEQUENCE [LARGE SCALE GENOMIC DNA]</scope>
    <source>
        <strain evidence="6 7">CGMCC 1.12121</strain>
    </source>
</reference>
<dbReference type="InterPro" id="IPR002491">
    <property type="entry name" value="ABC_transptr_periplasmic_BD"/>
</dbReference>
<dbReference type="SUPFAM" id="SSF53807">
    <property type="entry name" value="Helical backbone' metal receptor"/>
    <property type="match status" value="1"/>
</dbReference>
<keyword evidence="7" id="KW-1185">Reference proteome</keyword>
<dbReference type="PANTHER" id="PTHR30532">
    <property type="entry name" value="IRON III DICITRATE-BINDING PERIPLASMIC PROTEIN"/>
    <property type="match status" value="1"/>
</dbReference>
<dbReference type="PANTHER" id="PTHR30532:SF1">
    <property type="entry name" value="IRON(3+)-HYDROXAMATE-BINDING PROTEIN FHUD"/>
    <property type="match status" value="1"/>
</dbReference>
<dbReference type="Proteomes" id="UP001597085">
    <property type="component" value="Unassembled WGS sequence"/>
</dbReference>
<dbReference type="InterPro" id="IPR051313">
    <property type="entry name" value="Bact_iron-sidero_bind"/>
</dbReference>
<evidence type="ECO:0000256" key="2">
    <source>
        <dbReference type="ARBA" id="ARBA00022448"/>
    </source>
</evidence>
<dbReference type="Gene3D" id="3.40.50.1980">
    <property type="entry name" value="Nitrogenase molybdenum iron protein domain"/>
    <property type="match status" value="2"/>
</dbReference>